<dbReference type="HOGENOM" id="CLU_000445_92_10_0"/>
<dbReference type="NCBIfam" id="TIGR00277">
    <property type="entry name" value="HDIG"/>
    <property type="match status" value="1"/>
</dbReference>
<dbReference type="InterPro" id="IPR003607">
    <property type="entry name" value="HD/PDEase_dom"/>
</dbReference>
<feature type="domain" description="Response regulatory" evidence="7">
    <location>
        <begin position="4"/>
        <end position="120"/>
    </location>
</feature>
<evidence type="ECO:0000313" key="9">
    <source>
        <dbReference type="EMBL" id="EFO81062.1"/>
    </source>
</evidence>
<comment type="caution">
    <text evidence="9">The sequence shown here is derived from an EMBL/GenBank/DDBJ whole genome shotgun (WGS) entry which is preliminary data.</text>
</comment>
<dbReference type="eggNOG" id="COG3437">
    <property type="taxonomic scope" value="Bacteria"/>
</dbReference>
<accession>E1ICP2</accession>
<evidence type="ECO:0000256" key="5">
    <source>
        <dbReference type="ARBA" id="ARBA00023163"/>
    </source>
</evidence>
<dbReference type="FunFam" id="3.40.50.2300:FF:000001">
    <property type="entry name" value="DNA-binding response regulator PhoB"/>
    <property type="match status" value="1"/>
</dbReference>
<sequence>MSAKILVVDDDPAIRDILVRILQRENYTPITATNGLEALDKVVHESPDLILLDVTMPILDGFEVCRRLKDNERTALIPVTMLTGLDDREHRRRGVEVGADDFLTKPIEQSLLRARLRSQLRIKRLTDQLDRTESVIFMLALAVEAKDAYTEGHLRRLSSYSEQLALAANLDQHQVKAIRLGGLLHDIGKISIDDAILGKPSQLTEEEYNHIKRHPEEGARIVAPMRFASEVGPIIRHHHERWDGSGYPDGLRGEDIPIGARIVAIVDAYDAMMTDRPYRKSLGLEEALRRLRAGRGREWDPDLLDLFIRLIEDGRLIEPESEDSRSRLERQL</sequence>
<evidence type="ECO:0000256" key="1">
    <source>
        <dbReference type="ARBA" id="ARBA00022553"/>
    </source>
</evidence>
<dbReference type="Pfam" id="PF13487">
    <property type="entry name" value="HD_5"/>
    <property type="match status" value="1"/>
</dbReference>
<dbReference type="EMBL" id="ADVR01000029">
    <property type="protein sequence ID" value="EFO81062.1"/>
    <property type="molecule type" value="Genomic_DNA"/>
</dbReference>
<evidence type="ECO:0000256" key="3">
    <source>
        <dbReference type="ARBA" id="ARBA00023015"/>
    </source>
</evidence>
<gene>
    <name evidence="9" type="ORF">OSCT_1093</name>
</gene>
<feature type="modified residue" description="4-aspartylphosphate" evidence="6">
    <location>
        <position position="53"/>
    </location>
</feature>
<evidence type="ECO:0000256" key="6">
    <source>
        <dbReference type="PROSITE-ProRule" id="PRU00169"/>
    </source>
</evidence>
<dbReference type="SMART" id="SM00448">
    <property type="entry name" value="REC"/>
    <property type="match status" value="1"/>
</dbReference>
<dbReference type="SMART" id="SM00471">
    <property type="entry name" value="HDc"/>
    <property type="match status" value="1"/>
</dbReference>
<dbReference type="InterPro" id="IPR011006">
    <property type="entry name" value="CheY-like_superfamily"/>
</dbReference>
<dbReference type="InterPro" id="IPR037522">
    <property type="entry name" value="HD_GYP_dom"/>
</dbReference>
<dbReference type="OrthoDB" id="9804863at2"/>
<evidence type="ECO:0000256" key="4">
    <source>
        <dbReference type="ARBA" id="ARBA00023125"/>
    </source>
</evidence>
<dbReference type="CDD" id="cd00077">
    <property type="entry name" value="HDc"/>
    <property type="match status" value="1"/>
</dbReference>
<keyword evidence="2" id="KW-0902">Two-component regulatory system</keyword>
<dbReference type="SUPFAM" id="SSF109604">
    <property type="entry name" value="HD-domain/PDEase-like"/>
    <property type="match status" value="1"/>
</dbReference>
<dbReference type="AlphaFoldDB" id="E1ICP2"/>
<dbReference type="InterPro" id="IPR052020">
    <property type="entry name" value="Cyclic_di-GMP/3'3'-cGAMP_PDE"/>
</dbReference>
<dbReference type="Gene3D" id="1.10.3210.10">
    <property type="entry name" value="Hypothetical protein af1432"/>
    <property type="match status" value="1"/>
</dbReference>
<dbReference type="GO" id="GO:0000160">
    <property type="term" value="P:phosphorelay signal transduction system"/>
    <property type="evidence" value="ECO:0007669"/>
    <property type="project" value="UniProtKB-KW"/>
</dbReference>
<dbReference type="PANTHER" id="PTHR45228">
    <property type="entry name" value="CYCLIC DI-GMP PHOSPHODIESTERASE TM_0186-RELATED"/>
    <property type="match status" value="1"/>
</dbReference>
<keyword evidence="3" id="KW-0805">Transcription regulation</keyword>
<dbReference type="Gene3D" id="3.40.50.2300">
    <property type="match status" value="1"/>
</dbReference>
<dbReference type="PROSITE" id="PS50110">
    <property type="entry name" value="RESPONSE_REGULATORY"/>
    <property type="match status" value="1"/>
</dbReference>
<dbReference type="Pfam" id="PF00072">
    <property type="entry name" value="Response_reg"/>
    <property type="match status" value="1"/>
</dbReference>
<reference evidence="9 10" key="1">
    <citation type="journal article" date="2011" name="J. Bacteriol.">
        <title>Draft genome sequence of the anoxygenic filamentous phototrophic bacterium Oscillochloris trichoides subsp. DG-6.</title>
        <authorList>
            <person name="Kuznetsov B.B."/>
            <person name="Ivanovsky R.N."/>
            <person name="Keppen O.I."/>
            <person name="Sukhacheva M.V."/>
            <person name="Bumazhkin B.K."/>
            <person name="Patutina E.O."/>
            <person name="Beletsky A.V."/>
            <person name="Mardanov A.V."/>
            <person name="Baslerov R.V."/>
            <person name="Panteleeva A.N."/>
            <person name="Kolganova T.V."/>
            <person name="Ravin N.V."/>
            <person name="Skryabin K.G."/>
        </authorList>
    </citation>
    <scope>NUCLEOTIDE SEQUENCE [LARGE SCALE GENOMIC DNA]</scope>
    <source>
        <strain evidence="9 10">DG-6</strain>
    </source>
</reference>
<dbReference type="GO" id="GO:0016787">
    <property type="term" value="F:hydrolase activity"/>
    <property type="evidence" value="ECO:0007669"/>
    <property type="project" value="UniProtKB-KW"/>
</dbReference>
<feature type="domain" description="HD-GYP" evidence="8">
    <location>
        <begin position="128"/>
        <end position="323"/>
    </location>
</feature>
<dbReference type="SUPFAM" id="SSF52172">
    <property type="entry name" value="CheY-like"/>
    <property type="match status" value="1"/>
</dbReference>
<dbReference type="InterPro" id="IPR006675">
    <property type="entry name" value="HDIG_dom"/>
</dbReference>
<dbReference type="Proteomes" id="UP000054010">
    <property type="component" value="Unassembled WGS sequence"/>
</dbReference>
<keyword evidence="4" id="KW-0238">DNA-binding</keyword>
<dbReference type="CDD" id="cd17538">
    <property type="entry name" value="REC_D1_PleD-like"/>
    <property type="match status" value="1"/>
</dbReference>
<dbReference type="STRING" id="765420.OSCT_1093"/>
<dbReference type="PROSITE" id="PS51832">
    <property type="entry name" value="HD_GYP"/>
    <property type="match status" value="1"/>
</dbReference>
<keyword evidence="1 6" id="KW-0597">Phosphoprotein</keyword>
<dbReference type="PANTHER" id="PTHR45228:SF1">
    <property type="entry name" value="CYCLIC DI-GMP PHOSPHODIESTERASE TM_0186"/>
    <property type="match status" value="1"/>
</dbReference>
<evidence type="ECO:0000313" key="10">
    <source>
        <dbReference type="Proteomes" id="UP000054010"/>
    </source>
</evidence>
<dbReference type="InterPro" id="IPR001789">
    <property type="entry name" value="Sig_transdc_resp-reg_receiver"/>
</dbReference>
<evidence type="ECO:0000259" key="8">
    <source>
        <dbReference type="PROSITE" id="PS51832"/>
    </source>
</evidence>
<protein>
    <submittedName>
        <fullName evidence="9">Response regulator receiver modulated metal dependent phosphohydrolase</fullName>
    </submittedName>
</protein>
<evidence type="ECO:0000259" key="7">
    <source>
        <dbReference type="PROSITE" id="PS50110"/>
    </source>
</evidence>
<keyword evidence="5" id="KW-0804">Transcription</keyword>
<name>E1ICP2_9CHLR</name>
<dbReference type="GO" id="GO:0003677">
    <property type="term" value="F:DNA binding"/>
    <property type="evidence" value="ECO:0007669"/>
    <property type="project" value="UniProtKB-KW"/>
</dbReference>
<evidence type="ECO:0000256" key="2">
    <source>
        <dbReference type="ARBA" id="ARBA00023012"/>
    </source>
</evidence>
<keyword evidence="10" id="KW-1185">Reference proteome</keyword>
<proteinExistence type="predicted"/>
<organism evidence="9 10">
    <name type="scientific">Oscillochloris trichoides DG-6</name>
    <dbReference type="NCBI Taxonomy" id="765420"/>
    <lineage>
        <taxon>Bacteria</taxon>
        <taxon>Bacillati</taxon>
        <taxon>Chloroflexota</taxon>
        <taxon>Chloroflexia</taxon>
        <taxon>Chloroflexales</taxon>
        <taxon>Chloroflexineae</taxon>
        <taxon>Oscillochloridaceae</taxon>
        <taxon>Oscillochloris</taxon>
    </lineage>
</organism>